<name>A0A1V2I1R0_9ACTN</name>
<protein>
    <submittedName>
        <fullName evidence="2">Uncharacterized protein</fullName>
    </submittedName>
</protein>
<evidence type="ECO:0000313" key="3">
    <source>
        <dbReference type="Proteomes" id="UP000188929"/>
    </source>
</evidence>
<evidence type="ECO:0000256" key="1">
    <source>
        <dbReference type="SAM" id="MobiDB-lite"/>
    </source>
</evidence>
<proteinExistence type="predicted"/>
<keyword evidence="3" id="KW-1185">Reference proteome</keyword>
<dbReference type="Proteomes" id="UP000188929">
    <property type="component" value="Unassembled WGS sequence"/>
</dbReference>
<comment type="caution">
    <text evidence="2">The sequence shown here is derived from an EMBL/GenBank/DDBJ whole genome shotgun (WGS) entry which is preliminary data.</text>
</comment>
<dbReference type="AlphaFoldDB" id="A0A1V2I1R0"/>
<sequence>MDWITGNYRGEVRRVHNRWLITSFQINADEFAHTSVEYPMGRSDGSGNIGFPDNIPGEPAGTGRG</sequence>
<gene>
    <name evidence="2" type="ORF">BL253_32620</name>
</gene>
<reference evidence="3" key="1">
    <citation type="submission" date="2016-10" db="EMBL/GenBank/DDBJ databases">
        <title>Frankia sp. NRRL B-16386 Genome sequencing.</title>
        <authorList>
            <person name="Ghodhbane-Gtari F."/>
            <person name="Swanson E."/>
            <person name="Gueddou A."/>
            <person name="Hezbri K."/>
            <person name="Ktari K."/>
            <person name="Nouioui I."/>
            <person name="Morris K."/>
            <person name="Simpson S."/>
            <person name="Abebe-Akele F."/>
            <person name="Thomas K."/>
            <person name="Gtari M."/>
            <person name="Tisa L.S."/>
        </authorList>
    </citation>
    <scope>NUCLEOTIDE SEQUENCE [LARGE SCALE GENOMIC DNA]</scope>
    <source>
        <strain evidence="3">NRRL B-16386</strain>
    </source>
</reference>
<accession>A0A1V2I1R0</accession>
<evidence type="ECO:0000313" key="2">
    <source>
        <dbReference type="EMBL" id="ONH23540.1"/>
    </source>
</evidence>
<feature type="region of interest" description="Disordered" evidence="1">
    <location>
        <begin position="43"/>
        <end position="65"/>
    </location>
</feature>
<organism evidence="2 3">
    <name type="scientific">Pseudofrankia asymbiotica</name>
    <dbReference type="NCBI Taxonomy" id="1834516"/>
    <lineage>
        <taxon>Bacteria</taxon>
        <taxon>Bacillati</taxon>
        <taxon>Actinomycetota</taxon>
        <taxon>Actinomycetes</taxon>
        <taxon>Frankiales</taxon>
        <taxon>Frankiaceae</taxon>
        <taxon>Pseudofrankia</taxon>
    </lineage>
</organism>
<dbReference type="EMBL" id="MOMC01000084">
    <property type="protein sequence ID" value="ONH23540.1"/>
    <property type="molecule type" value="Genomic_DNA"/>
</dbReference>